<dbReference type="AlphaFoldDB" id="A0A0G1HWF5"/>
<evidence type="ECO:0000313" key="1">
    <source>
        <dbReference type="EMBL" id="KKT50978.1"/>
    </source>
</evidence>
<reference evidence="1 2" key="1">
    <citation type="journal article" date="2015" name="Nature">
        <title>rRNA introns, odd ribosomes, and small enigmatic genomes across a large radiation of phyla.</title>
        <authorList>
            <person name="Brown C.T."/>
            <person name="Hug L.A."/>
            <person name="Thomas B.C."/>
            <person name="Sharon I."/>
            <person name="Castelle C.J."/>
            <person name="Singh A."/>
            <person name="Wilkins M.J."/>
            <person name="Williams K.H."/>
            <person name="Banfield J.F."/>
        </authorList>
    </citation>
    <scope>NUCLEOTIDE SEQUENCE [LARGE SCALE GENOMIC DNA]</scope>
</reference>
<dbReference type="EMBL" id="LCIH01000020">
    <property type="protein sequence ID" value="KKT50978.1"/>
    <property type="molecule type" value="Genomic_DNA"/>
</dbReference>
<name>A0A0G1HWF5_9BACT</name>
<evidence type="ECO:0000313" key="2">
    <source>
        <dbReference type="Proteomes" id="UP000034006"/>
    </source>
</evidence>
<proteinExistence type="predicted"/>
<dbReference type="STRING" id="1618387.UW44_C0020G0002"/>
<comment type="caution">
    <text evidence="1">The sequence shown here is derived from an EMBL/GenBank/DDBJ whole genome shotgun (WGS) entry which is preliminary data.</text>
</comment>
<dbReference type="Proteomes" id="UP000034006">
    <property type="component" value="Unassembled WGS sequence"/>
</dbReference>
<protein>
    <submittedName>
        <fullName evidence="1">Uncharacterized protein</fullName>
    </submittedName>
</protein>
<accession>A0A0G1HWF5</accession>
<gene>
    <name evidence="1" type="ORF">UW44_C0020G0002</name>
</gene>
<sequence>MYYFLFLVIVLIGYWFWTSKRKHAPKPQPVGSNSSASRYYEPPADMPKGWECCRYCGHVYDPATVRYEIPNPQALRQLLQGDCPKCGE</sequence>
<organism evidence="1 2">
    <name type="scientific">Candidatus Collierbacteria bacterium GW2011_GWB2_44_22</name>
    <dbReference type="NCBI Taxonomy" id="1618387"/>
    <lineage>
        <taxon>Bacteria</taxon>
        <taxon>Candidatus Collieribacteriota</taxon>
    </lineage>
</organism>